<feature type="compositionally biased region" description="Basic and acidic residues" evidence="5">
    <location>
        <begin position="11"/>
        <end position="23"/>
    </location>
</feature>
<dbReference type="RefSeq" id="WP_100349517.1">
    <property type="nucleotide sequence ID" value="NZ_PGTZ01000007.1"/>
</dbReference>
<evidence type="ECO:0000256" key="4">
    <source>
        <dbReference type="PROSITE-ProRule" id="PRU00335"/>
    </source>
</evidence>
<feature type="region of interest" description="Disordered" evidence="5">
    <location>
        <begin position="1"/>
        <end position="23"/>
    </location>
</feature>
<organism evidence="7 8">
    <name type="scientific">Luteimicrobium subarcticum</name>
    <dbReference type="NCBI Taxonomy" id="620910"/>
    <lineage>
        <taxon>Bacteria</taxon>
        <taxon>Bacillati</taxon>
        <taxon>Actinomycetota</taxon>
        <taxon>Actinomycetes</taxon>
        <taxon>Micrococcales</taxon>
        <taxon>Luteimicrobium</taxon>
    </lineage>
</organism>
<evidence type="ECO:0000313" key="8">
    <source>
        <dbReference type="Proteomes" id="UP000231586"/>
    </source>
</evidence>
<keyword evidence="3" id="KW-0804">Transcription</keyword>
<dbReference type="PANTHER" id="PTHR30055">
    <property type="entry name" value="HTH-TYPE TRANSCRIPTIONAL REGULATOR RUTR"/>
    <property type="match status" value="1"/>
</dbReference>
<dbReference type="GO" id="GO:0000976">
    <property type="term" value="F:transcription cis-regulatory region binding"/>
    <property type="evidence" value="ECO:0007669"/>
    <property type="project" value="TreeGrafter"/>
</dbReference>
<sequence length="244" mass="26356">MQVSAPLPEAAADRVRRPRRGTAERREEILRAAMRTFGSKGYHNASLAEVAEQVGITHAGVLHHFGSKDRLLWAVLEYRDLVDVEHLEGQHIPGGLDLFRHLVKTARMNSERRGIVQTYTVLTAEAVTDGHPASDWVRERFITLRGDISDALRTVVRERDTGEGGSAPETDPQDPEFGDAALTRAASAIIGVMDGLQTQWLLDPEAVDLADASAFAIEAILAATLAGSTRSHPTGSPLTPPSGA</sequence>
<dbReference type="InterPro" id="IPR001647">
    <property type="entry name" value="HTH_TetR"/>
</dbReference>
<protein>
    <submittedName>
        <fullName evidence="7">TetR family transcriptional regulator</fullName>
    </submittedName>
</protein>
<dbReference type="PANTHER" id="PTHR30055:SF234">
    <property type="entry name" value="HTH-TYPE TRANSCRIPTIONAL REGULATOR BETI"/>
    <property type="match status" value="1"/>
</dbReference>
<evidence type="ECO:0000256" key="5">
    <source>
        <dbReference type="SAM" id="MobiDB-lite"/>
    </source>
</evidence>
<keyword evidence="2 4" id="KW-0238">DNA-binding</keyword>
<dbReference type="AlphaFoldDB" id="A0A2M8WSH6"/>
<evidence type="ECO:0000313" key="7">
    <source>
        <dbReference type="EMBL" id="PJI93895.1"/>
    </source>
</evidence>
<dbReference type="InterPro" id="IPR036271">
    <property type="entry name" value="Tet_transcr_reg_TetR-rel_C_sf"/>
</dbReference>
<comment type="caution">
    <text evidence="7">The sequence shown here is derived from an EMBL/GenBank/DDBJ whole genome shotgun (WGS) entry which is preliminary data.</text>
</comment>
<accession>A0A2M8WSH6</accession>
<keyword evidence="1" id="KW-0805">Transcription regulation</keyword>
<dbReference type="GO" id="GO:0003700">
    <property type="term" value="F:DNA-binding transcription factor activity"/>
    <property type="evidence" value="ECO:0007669"/>
    <property type="project" value="TreeGrafter"/>
</dbReference>
<dbReference type="InterPro" id="IPR050109">
    <property type="entry name" value="HTH-type_TetR-like_transc_reg"/>
</dbReference>
<dbReference type="Gene3D" id="1.10.357.10">
    <property type="entry name" value="Tetracycline Repressor, domain 2"/>
    <property type="match status" value="1"/>
</dbReference>
<dbReference type="Pfam" id="PF00440">
    <property type="entry name" value="TetR_N"/>
    <property type="match status" value="1"/>
</dbReference>
<keyword evidence="8" id="KW-1185">Reference proteome</keyword>
<feature type="region of interest" description="Disordered" evidence="5">
    <location>
        <begin position="158"/>
        <end position="177"/>
    </location>
</feature>
<dbReference type="PROSITE" id="PS50977">
    <property type="entry name" value="HTH_TETR_2"/>
    <property type="match status" value="1"/>
</dbReference>
<dbReference type="InterPro" id="IPR009057">
    <property type="entry name" value="Homeodomain-like_sf"/>
</dbReference>
<reference evidence="7 8" key="1">
    <citation type="submission" date="2017-11" db="EMBL/GenBank/DDBJ databases">
        <title>Genomic Encyclopedia of Archaeal and Bacterial Type Strains, Phase II (KMG-II): From Individual Species to Whole Genera.</title>
        <authorList>
            <person name="Goeker M."/>
        </authorList>
    </citation>
    <scope>NUCLEOTIDE SEQUENCE [LARGE SCALE GENOMIC DNA]</scope>
    <source>
        <strain evidence="7 8">DSM 22413</strain>
    </source>
</reference>
<feature type="DNA-binding region" description="H-T-H motif" evidence="4">
    <location>
        <begin position="46"/>
        <end position="65"/>
    </location>
</feature>
<evidence type="ECO:0000256" key="1">
    <source>
        <dbReference type="ARBA" id="ARBA00023015"/>
    </source>
</evidence>
<name>A0A2M8WSH6_9MICO</name>
<dbReference type="PRINTS" id="PR00455">
    <property type="entry name" value="HTHTETR"/>
</dbReference>
<dbReference type="OrthoDB" id="7505659at2"/>
<evidence type="ECO:0000259" key="6">
    <source>
        <dbReference type="PROSITE" id="PS50977"/>
    </source>
</evidence>
<feature type="domain" description="HTH tetR-type" evidence="6">
    <location>
        <begin position="23"/>
        <end position="83"/>
    </location>
</feature>
<evidence type="ECO:0000256" key="3">
    <source>
        <dbReference type="ARBA" id="ARBA00023163"/>
    </source>
</evidence>
<evidence type="ECO:0000256" key="2">
    <source>
        <dbReference type="ARBA" id="ARBA00023125"/>
    </source>
</evidence>
<dbReference type="EMBL" id="PGTZ01000007">
    <property type="protein sequence ID" value="PJI93895.1"/>
    <property type="molecule type" value="Genomic_DNA"/>
</dbReference>
<dbReference type="SUPFAM" id="SSF48498">
    <property type="entry name" value="Tetracyclin repressor-like, C-terminal domain"/>
    <property type="match status" value="1"/>
</dbReference>
<gene>
    <name evidence="7" type="ORF">CLV34_1375</name>
</gene>
<proteinExistence type="predicted"/>
<dbReference type="Proteomes" id="UP000231586">
    <property type="component" value="Unassembled WGS sequence"/>
</dbReference>
<dbReference type="SUPFAM" id="SSF46689">
    <property type="entry name" value="Homeodomain-like"/>
    <property type="match status" value="1"/>
</dbReference>